<proteinExistence type="predicted"/>
<dbReference type="InterPro" id="IPR012675">
    <property type="entry name" value="Beta-grasp_dom_sf"/>
</dbReference>
<accession>A0A3E2GWX7</accession>
<dbReference type="Proteomes" id="UP000258309">
    <property type="component" value="Unassembled WGS sequence"/>
</dbReference>
<feature type="domain" description="FAD-binding FR-type" evidence="5">
    <location>
        <begin position="244"/>
        <end position="350"/>
    </location>
</feature>
<feature type="domain" description="MOSC" evidence="4">
    <location>
        <begin position="41"/>
        <end position="178"/>
    </location>
</feature>
<evidence type="ECO:0000259" key="5">
    <source>
        <dbReference type="PROSITE" id="PS51384"/>
    </source>
</evidence>
<dbReference type="Pfam" id="PF00111">
    <property type="entry name" value="Fer2"/>
    <property type="match status" value="1"/>
</dbReference>
<dbReference type="Gene3D" id="3.40.50.80">
    <property type="entry name" value="Nucleotide-binding domain of ferredoxin-NADP reductase (FNR) module"/>
    <property type="match status" value="1"/>
</dbReference>
<dbReference type="PRINTS" id="PR00409">
    <property type="entry name" value="PHDIOXRDTASE"/>
</dbReference>
<dbReference type="Gene3D" id="3.10.20.30">
    <property type="match status" value="1"/>
</dbReference>
<sequence>MPATTLPDLFAPFERDILLDVRTGKLKPMKGLSITSGIIKSSRTDPVFVSVTGIDSDEHDLTFHGGVDKAVHQYSPHHYTSWREEFPDNAKFFDVGGFGENLVSNGMNERNICIGDIIRIGKEVVLQVSLPRQPCFKLNHRFEIKGFAPHTFKKSRTGWYYRVLKEGHIKVGDEIVLVERKHPKWTIERVQEYLHRDPNNLPMLEELEMIEEFGEECKGAFKRRVANLRAAEEEKLNGEKKVAESWADFEIIEKKKQTARVTSFVLQAVDKGDGGDEIDPGCHARVKLPNGLIRPYSIVSGHSNKFEIGVALEDNSRGGSLYLHQTAKVGDKIPVGKITQSVPVAGMASNHILIAGGIGITAFLPTVDIFDQINFNYELHYAVRTADDVPFQDLLEKVGPKLFLYNKAQGQRMDIPSLVRNRKWNTHIYVCGPQRMLDEVLQAGKECGMSPDEVHYEAFQISTSGDPFTVELAKSNKTLHVDGDKSLLEVLRVAGLEVDSSCETGNCGTCRVEVCSGRVEHRGSALTEEDKGNAMLSCVSRGIGHLVIDF</sequence>
<gene>
    <name evidence="6" type="ORF">B7463_g10724</name>
</gene>
<protein>
    <recommendedName>
        <fullName evidence="8">MOSC domain-containing protein</fullName>
    </recommendedName>
</protein>
<dbReference type="InterPro" id="IPR052353">
    <property type="entry name" value="Benzoxazolinone_Detox_Enz"/>
</dbReference>
<comment type="caution">
    <text evidence="6">The sequence shown here is derived from an EMBL/GenBank/DDBJ whole genome shotgun (WGS) entry which is preliminary data.</text>
</comment>
<dbReference type="SUPFAM" id="SSF63380">
    <property type="entry name" value="Riboflavin synthase domain-like"/>
    <property type="match status" value="1"/>
</dbReference>
<keyword evidence="1" id="KW-0408">Iron</keyword>
<evidence type="ECO:0000259" key="4">
    <source>
        <dbReference type="PROSITE" id="PS51340"/>
    </source>
</evidence>
<feature type="non-terminal residue" evidence="6">
    <location>
        <position position="1"/>
    </location>
</feature>
<dbReference type="EMBL" id="NCSJ02000320">
    <property type="protein sequence ID" value="RFU25608.1"/>
    <property type="molecule type" value="Genomic_DNA"/>
</dbReference>
<dbReference type="SUPFAM" id="SSF52343">
    <property type="entry name" value="Ferredoxin reductase-like, C-terminal NADP-linked domain"/>
    <property type="match status" value="1"/>
</dbReference>
<keyword evidence="2" id="KW-0411">Iron-sulfur</keyword>
<dbReference type="OMA" id="QPRVTCY"/>
<dbReference type="InterPro" id="IPR011037">
    <property type="entry name" value="Pyrv_Knase-like_insert_dom_sf"/>
</dbReference>
<feature type="non-terminal residue" evidence="6">
    <location>
        <position position="550"/>
    </location>
</feature>
<dbReference type="PROSITE" id="PS51384">
    <property type="entry name" value="FAD_FR"/>
    <property type="match status" value="1"/>
</dbReference>
<dbReference type="Pfam" id="PF03473">
    <property type="entry name" value="MOSC"/>
    <property type="match status" value="1"/>
</dbReference>
<dbReference type="SUPFAM" id="SSF54292">
    <property type="entry name" value="2Fe-2S ferredoxin-like"/>
    <property type="match status" value="1"/>
</dbReference>
<evidence type="ECO:0000313" key="7">
    <source>
        <dbReference type="Proteomes" id="UP000258309"/>
    </source>
</evidence>
<dbReference type="PANTHER" id="PTHR30212">
    <property type="entry name" value="PROTEIN YIIM"/>
    <property type="match status" value="1"/>
</dbReference>
<feature type="domain" description="2Fe-2S ferredoxin-type" evidence="3">
    <location>
        <begin position="468"/>
        <end position="550"/>
    </location>
</feature>
<keyword evidence="1" id="KW-0479">Metal-binding</keyword>
<dbReference type="InterPro" id="IPR017938">
    <property type="entry name" value="Riboflavin_synthase-like_b-brl"/>
</dbReference>
<keyword evidence="1" id="KW-0001">2Fe-2S</keyword>
<dbReference type="GO" id="GO:0051537">
    <property type="term" value="F:2 iron, 2 sulfur cluster binding"/>
    <property type="evidence" value="ECO:0007669"/>
    <property type="project" value="UniProtKB-KW"/>
</dbReference>
<dbReference type="InterPro" id="IPR001041">
    <property type="entry name" value="2Fe-2S_ferredoxin-type"/>
</dbReference>
<dbReference type="InterPro" id="IPR036010">
    <property type="entry name" value="2Fe-2S_ferredoxin-like_sf"/>
</dbReference>
<dbReference type="CDD" id="cd06185">
    <property type="entry name" value="PDR_like"/>
    <property type="match status" value="1"/>
</dbReference>
<dbReference type="PANTHER" id="PTHR30212:SF2">
    <property type="entry name" value="PROTEIN YIIM"/>
    <property type="match status" value="1"/>
</dbReference>
<dbReference type="STRING" id="5539.A0A3E2GWX7"/>
<dbReference type="GO" id="GO:0030170">
    <property type="term" value="F:pyridoxal phosphate binding"/>
    <property type="evidence" value="ECO:0007669"/>
    <property type="project" value="InterPro"/>
</dbReference>
<dbReference type="Gene3D" id="2.40.33.20">
    <property type="entry name" value="PK beta-barrel domain-like"/>
    <property type="match status" value="1"/>
</dbReference>
<dbReference type="PROSITE" id="PS51340">
    <property type="entry name" value="MOSC"/>
    <property type="match status" value="1"/>
</dbReference>
<evidence type="ECO:0000259" key="3">
    <source>
        <dbReference type="PROSITE" id="PS51085"/>
    </source>
</evidence>
<dbReference type="InterPro" id="IPR006058">
    <property type="entry name" value="2Fe2S_fd_BS"/>
</dbReference>
<dbReference type="GO" id="GO:0030151">
    <property type="term" value="F:molybdenum ion binding"/>
    <property type="evidence" value="ECO:0007669"/>
    <property type="project" value="InterPro"/>
</dbReference>
<evidence type="ECO:0008006" key="8">
    <source>
        <dbReference type="Google" id="ProtNLM"/>
    </source>
</evidence>
<evidence type="ECO:0000313" key="6">
    <source>
        <dbReference type="EMBL" id="RFU25608.1"/>
    </source>
</evidence>
<evidence type="ECO:0000256" key="2">
    <source>
        <dbReference type="ARBA" id="ARBA00023014"/>
    </source>
</evidence>
<dbReference type="PROSITE" id="PS51085">
    <property type="entry name" value="2FE2S_FER_2"/>
    <property type="match status" value="1"/>
</dbReference>
<dbReference type="CDD" id="cd00207">
    <property type="entry name" value="fer2"/>
    <property type="match status" value="1"/>
</dbReference>
<dbReference type="AlphaFoldDB" id="A0A3E2GWX7"/>
<dbReference type="Gene3D" id="2.40.30.10">
    <property type="entry name" value="Translation factors"/>
    <property type="match status" value="1"/>
</dbReference>
<dbReference type="GO" id="GO:0016491">
    <property type="term" value="F:oxidoreductase activity"/>
    <property type="evidence" value="ECO:0007669"/>
    <property type="project" value="InterPro"/>
</dbReference>
<evidence type="ECO:0000256" key="1">
    <source>
        <dbReference type="ARBA" id="ARBA00022714"/>
    </source>
</evidence>
<dbReference type="OrthoDB" id="5390at2759"/>
<dbReference type="InterPro" id="IPR017927">
    <property type="entry name" value="FAD-bd_FR_type"/>
</dbReference>
<name>A0A3E2GWX7_SCYLI</name>
<dbReference type="PROSITE" id="PS00197">
    <property type="entry name" value="2FE2S_FER_1"/>
    <property type="match status" value="1"/>
</dbReference>
<dbReference type="InterPro" id="IPR005302">
    <property type="entry name" value="MoCF_Sase_C"/>
</dbReference>
<keyword evidence="7" id="KW-1185">Reference proteome</keyword>
<dbReference type="SUPFAM" id="SSF50800">
    <property type="entry name" value="PK beta-barrel domain-like"/>
    <property type="match status" value="1"/>
</dbReference>
<reference evidence="6 7" key="1">
    <citation type="submission" date="2018-05" db="EMBL/GenBank/DDBJ databases">
        <title>Draft genome sequence of Scytalidium lignicola DSM 105466, a ubiquitous saprotrophic fungus.</title>
        <authorList>
            <person name="Buettner E."/>
            <person name="Gebauer A.M."/>
            <person name="Hofrichter M."/>
            <person name="Liers C."/>
            <person name="Kellner H."/>
        </authorList>
    </citation>
    <scope>NUCLEOTIDE SEQUENCE [LARGE SCALE GENOMIC DNA]</scope>
    <source>
        <strain evidence="6 7">DSM 105466</strain>
    </source>
</reference>
<dbReference type="InterPro" id="IPR039261">
    <property type="entry name" value="FNR_nucleotide-bd"/>
</dbReference>
<organism evidence="6 7">
    <name type="scientific">Scytalidium lignicola</name>
    <name type="common">Hyphomycete</name>
    <dbReference type="NCBI Taxonomy" id="5539"/>
    <lineage>
        <taxon>Eukaryota</taxon>
        <taxon>Fungi</taxon>
        <taxon>Dikarya</taxon>
        <taxon>Ascomycota</taxon>
        <taxon>Pezizomycotina</taxon>
        <taxon>Leotiomycetes</taxon>
        <taxon>Leotiomycetes incertae sedis</taxon>
        <taxon>Scytalidium</taxon>
    </lineage>
</organism>